<feature type="compositionally biased region" description="Basic residues" evidence="1">
    <location>
        <begin position="60"/>
        <end position="87"/>
    </location>
</feature>
<dbReference type="EC" id="3.1.3.23" evidence="2"/>
<feature type="compositionally biased region" description="Basic residues" evidence="1">
    <location>
        <begin position="132"/>
        <end position="141"/>
    </location>
</feature>
<feature type="compositionally biased region" description="Basic and acidic residues" evidence="1">
    <location>
        <begin position="1"/>
        <end position="26"/>
    </location>
</feature>
<organism evidence="2">
    <name type="scientific">uncultured Friedmanniella sp</name>
    <dbReference type="NCBI Taxonomy" id="335381"/>
    <lineage>
        <taxon>Bacteria</taxon>
        <taxon>Bacillati</taxon>
        <taxon>Actinomycetota</taxon>
        <taxon>Actinomycetes</taxon>
        <taxon>Propionibacteriales</taxon>
        <taxon>Nocardioidaceae</taxon>
        <taxon>Friedmanniella</taxon>
        <taxon>environmental samples</taxon>
    </lineage>
</organism>
<dbReference type="EC" id="3.1.3.11" evidence="2"/>
<proteinExistence type="predicted"/>
<sequence length="191" mass="20230">DRALRRPPRRDRVERERPAHLGDRSAAHRARRGAGPAADRAPRSRELPAGAQQPPPSGPGHRRAGRVHGRPRAAARRGPGRVGLRRLRGPDQPGDPRGGAGLDDLEPPDAGRGDGRPARRAAGPGGPQGARVGRRTGHLLRPRAQPAGPGHALAGLRARPRRALPARHQHRVRAGRGEGPAGARALERPAL</sequence>
<keyword evidence="2" id="KW-0378">Hydrolase</keyword>
<evidence type="ECO:0000256" key="1">
    <source>
        <dbReference type="SAM" id="MobiDB-lite"/>
    </source>
</evidence>
<feature type="non-terminal residue" evidence="2">
    <location>
        <position position="191"/>
    </location>
</feature>
<dbReference type="GO" id="GO:0042132">
    <property type="term" value="F:fructose 1,6-bisphosphate 1-phosphatase activity"/>
    <property type="evidence" value="ECO:0007669"/>
    <property type="project" value="UniProtKB-EC"/>
</dbReference>
<reference evidence="2" key="1">
    <citation type="submission" date="2020-02" db="EMBL/GenBank/DDBJ databases">
        <authorList>
            <person name="Meier V. D."/>
        </authorList>
    </citation>
    <scope>NUCLEOTIDE SEQUENCE</scope>
    <source>
        <strain evidence="2">AVDCRST_MAG48</strain>
    </source>
</reference>
<protein>
    <submittedName>
        <fullName evidence="2">Fructose-1,6-bisphosphatase, Mycobacterial type SUP1 Sugar phosphatase SUP1</fullName>
        <ecNumber evidence="2">3.1.3.11</ecNumber>
        <ecNumber evidence="2">3.1.3.23</ecNumber>
    </submittedName>
</protein>
<name>A0A6J4KFG5_9ACTN</name>
<accession>A0A6J4KFG5</accession>
<feature type="non-terminal residue" evidence="2">
    <location>
        <position position="1"/>
    </location>
</feature>
<feature type="region of interest" description="Disordered" evidence="1">
    <location>
        <begin position="1"/>
        <end position="191"/>
    </location>
</feature>
<dbReference type="EMBL" id="CADCTS010000221">
    <property type="protein sequence ID" value="CAA9303444.1"/>
    <property type="molecule type" value="Genomic_DNA"/>
</dbReference>
<gene>
    <name evidence="2" type="ORF">AVDCRST_MAG48-1513</name>
</gene>
<evidence type="ECO:0000313" key="2">
    <source>
        <dbReference type="EMBL" id="CAA9303444.1"/>
    </source>
</evidence>
<dbReference type="AlphaFoldDB" id="A0A6J4KFG5"/>
<feature type="compositionally biased region" description="Basic residues" evidence="1">
    <location>
        <begin position="158"/>
        <end position="174"/>
    </location>
</feature>